<feature type="domain" description="Transglycosylase SLT" evidence="2">
    <location>
        <begin position="59"/>
        <end position="165"/>
    </location>
</feature>
<dbReference type="Proteomes" id="UP000063308">
    <property type="component" value="Chromosome"/>
</dbReference>
<protein>
    <submittedName>
        <fullName evidence="3">Transglycosylase</fullName>
    </submittedName>
</protein>
<evidence type="ECO:0000313" key="4">
    <source>
        <dbReference type="Proteomes" id="UP000063308"/>
    </source>
</evidence>
<gene>
    <name evidence="3" type="ORF">NK6_1520</name>
</gene>
<dbReference type="Gene3D" id="1.10.530.10">
    <property type="match status" value="1"/>
</dbReference>
<dbReference type="CDD" id="cd00254">
    <property type="entry name" value="LT-like"/>
    <property type="match status" value="1"/>
</dbReference>
<evidence type="ECO:0000313" key="3">
    <source>
        <dbReference type="EMBL" id="BAR54704.1"/>
    </source>
</evidence>
<dbReference type="InterPro" id="IPR023346">
    <property type="entry name" value="Lysozyme-like_dom_sf"/>
</dbReference>
<dbReference type="InterPro" id="IPR008258">
    <property type="entry name" value="Transglycosylase_SLT_dom_1"/>
</dbReference>
<dbReference type="SUPFAM" id="SSF53955">
    <property type="entry name" value="Lysozyme-like"/>
    <property type="match status" value="1"/>
</dbReference>
<dbReference type="Pfam" id="PF01464">
    <property type="entry name" value="SLT"/>
    <property type="match status" value="1"/>
</dbReference>
<organism evidence="3 4">
    <name type="scientific">Bradyrhizobium diazoefficiens</name>
    <dbReference type="NCBI Taxonomy" id="1355477"/>
    <lineage>
        <taxon>Bacteria</taxon>
        <taxon>Pseudomonadati</taxon>
        <taxon>Pseudomonadota</taxon>
        <taxon>Alphaproteobacteria</taxon>
        <taxon>Hyphomicrobiales</taxon>
        <taxon>Nitrobacteraceae</taxon>
        <taxon>Bradyrhizobium</taxon>
    </lineage>
</organism>
<dbReference type="AlphaFoldDB" id="A0A0E4BLF4"/>
<evidence type="ECO:0000259" key="2">
    <source>
        <dbReference type="Pfam" id="PF01464"/>
    </source>
</evidence>
<accession>A0A0E4BLF4</accession>
<evidence type="ECO:0000256" key="1">
    <source>
        <dbReference type="ARBA" id="ARBA00009387"/>
    </source>
</evidence>
<proteinExistence type="inferred from homology"/>
<dbReference type="EMBL" id="AP014685">
    <property type="protein sequence ID" value="BAR54704.1"/>
    <property type="molecule type" value="Genomic_DNA"/>
</dbReference>
<name>A0A0E4BLF4_9BRAD</name>
<comment type="similarity">
    <text evidence="1">Belongs to the virb1 family.</text>
</comment>
<sequence length="208" mass="22631">MHRGFPNRSCSNNNNSRAQVAQGRQGYLMKILRVAALIAAGLVSPQAAFAGEAEYAEMVAAHARANGVPEALVHRVIMRESRYQPGLVGHGGTIGLMQIKLATARGVGYTGDAAGLRDPNTNLTYAVKYLAGAYRAANGDHARAVRYFAGGYYYVAKRQRQETAQQMVREASNEAWLEPNGNPQPMFGTTPHKKLAQRVRNARAQVPH</sequence>
<reference evidence="3 4" key="1">
    <citation type="submission" date="2014-11" db="EMBL/GenBank/DDBJ databases">
        <title>Symbiosis island explosion on the genome of extra-slow-growing strains of soybean bradyrhizobia with massive insertion sequences.</title>
        <authorList>
            <person name="Iida T."/>
            <person name="Minamisawa K."/>
        </authorList>
    </citation>
    <scope>NUCLEOTIDE SEQUENCE [LARGE SCALE GENOMIC DNA]</scope>
    <source>
        <strain evidence="3 4">NK6</strain>
    </source>
</reference>